<sequence>MRPVSWEYRKPAFWNTKRVCVLKQRPGDSAPLLNSVLWSPRRHTAGGSVGTAGGSDGTAGGSDGTAGGSDGTAEIPERSSALRDFPCREDISSTVCSSSDTEMIYCHSSGGGGGGDRGLT</sequence>
<feature type="compositionally biased region" description="Gly residues" evidence="1">
    <location>
        <begin position="47"/>
        <end position="70"/>
    </location>
</feature>
<evidence type="ECO:0000313" key="3">
    <source>
        <dbReference type="Proteomes" id="UP001148018"/>
    </source>
</evidence>
<dbReference type="EMBL" id="JANIIK010000046">
    <property type="protein sequence ID" value="KAJ3602328.1"/>
    <property type="molecule type" value="Genomic_DNA"/>
</dbReference>
<accession>A0A9Q0EB25</accession>
<dbReference type="Proteomes" id="UP001148018">
    <property type="component" value="Unassembled WGS sequence"/>
</dbReference>
<feature type="region of interest" description="Disordered" evidence="1">
    <location>
        <begin position="39"/>
        <end position="86"/>
    </location>
</feature>
<proteinExistence type="predicted"/>
<comment type="caution">
    <text evidence="2">The sequence shown here is derived from an EMBL/GenBank/DDBJ whole genome shotgun (WGS) entry which is preliminary data.</text>
</comment>
<organism evidence="2 3">
    <name type="scientific">Muraenolepis orangiensis</name>
    <name type="common">Patagonian moray cod</name>
    <dbReference type="NCBI Taxonomy" id="630683"/>
    <lineage>
        <taxon>Eukaryota</taxon>
        <taxon>Metazoa</taxon>
        <taxon>Chordata</taxon>
        <taxon>Craniata</taxon>
        <taxon>Vertebrata</taxon>
        <taxon>Euteleostomi</taxon>
        <taxon>Actinopterygii</taxon>
        <taxon>Neopterygii</taxon>
        <taxon>Teleostei</taxon>
        <taxon>Neoteleostei</taxon>
        <taxon>Acanthomorphata</taxon>
        <taxon>Zeiogadaria</taxon>
        <taxon>Gadariae</taxon>
        <taxon>Gadiformes</taxon>
        <taxon>Muraenolepidoidei</taxon>
        <taxon>Muraenolepididae</taxon>
        <taxon>Muraenolepis</taxon>
    </lineage>
</organism>
<keyword evidence="3" id="KW-1185">Reference proteome</keyword>
<feature type="compositionally biased region" description="Basic and acidic residues" evidence="1">
    <location>
        <begin position="75"/>
        <end position="86"/>
    </location>
</feature>
<evidence type="ECO:0000256" key="1">
    <source>
        <dbReference type="SAM" id="MobiDB-lite"/>
    </source>
</evidence>
<protein>
    <submittedName>
        <fullName evidence="2">Uncharacterized protein</fullName>
    </submittedName>
</protein>
<reference evidence="2" key="1">
    <citation type="submission" date="2022-07" db="EMBL/GenBank/DDBJ databases">
        <title>Chromosome-level genome of Muraenolepis orangiensis.</title>
        <authorList>
            <person name="Kim J."/>
        </authorList>
    </citation>
    <scope>NUCLEOTIDE SEQUENCE</scope>
    <source>
        <strain evidence="2">KU_S4_2022</strain>
        <tissue evidence="2">Muscle</tissue>
    </source>
</reference>
<name>A0A9Q0EB25_9TELE</name>
<dbReference type="AlphaFoldDB" id="A0A9Q0EB25"/>
<gene>
    <name evidence="2" type="ORF">NHX12_030087</name>
</gene>
<evidence type="ECO:0000313" key="2">
    <source>
        <dbReference type="EMBL" id="KAJ3602328.1"/>
    </source>
</evidence>